<protein>
    <submittedName>
        <fullName evidence="1">Uncharacterized protein</fullName>
    </submittedName>
</protein>
<dbReference type="EMBL" id="JARJCM010000110">
    <property type="protein sequence ID" value="KAJ7028662.1"/>
    <property type="molecule type" value="Genomic_DNA"/>
</dbReference>
<organism evidence="1 2">
    <name type="scientific">Mycena alexandri</name>
    <dbReference type="NCBI Taxonomy" id="1745969"/>
    <lineage>
        <taxon>Eukaryota</taxon>
        <taxon>Fungi</taxon>
        <taxon>Dikarya</taxon>
        <taxon>Basidiomycota</taxon>
        <taxon>Agaricomycotina</taxon>
        <taxon>Agaricomycetes</taxon>
        <taxon>Agaricomycetidae</taxon>
        <taxon>Agaricales</taxon>
        <taxon>Marasmiineae</taxon>
        <taxon>Mycenaceae</taxon>
        <taxon>Mycena</taxon>
    </lineage>
</organism>
<evidence type="ECO:0000313" key="2">
    <source>
        <dbReference type="Proteomes" id="UP001218188"/>
    </source>
</evidence>
<accession>A0AAD6SN06</accession>
<keyword evidence="2" id="KW-1185">Reference proteome</keyword>
<evidence type="ECO:0000313" key="1">
    <source>
        <dbReference type="EMBL" id="KAJ7028662.1"/>
    </source>
</evidence>
<proteinExistence type="predicted"/>
<name>A0AAD6SN06_9AGAR</name>
<dbReference type="Proteomes" id="UP001218188">
    <property type="component" value="Unassembled WGS sequence"/>
</dbReference>
<gene>
    <name evidence="1" type="ORF">C8F04DRAFT_1265817</name>
</gene>
<reference evidence="1" key="1">
    <citation type="submission" date="2023-03" db="EMBL/GenBank/DDBJ databases">
        <title>Massive genome expansion in bonnet fungi (Mycena s.s.) driven by repeated elements and novel gene families across ecological guilds.</title>
        <authorList>
            <consortium name="Lawrence Berkeley National Laboratory"/>
            <person name="Harder C.B."/>
            <person name="Miyauchi S."/>
            <person name="Viragh M."/>
            <person name="Kuo A."/>
            <person name="Thoen E."/>
            <person name="Andreopoulos B."/>
            <person name="Lu D."/>
            <person name="Skrede I."/>
            <person name="Drula E."/>
            <person name="Henrissat B."/>
            <person name="Morin E."/>
            <person name="Kohler A."/>
            <person name="Barry K."/>
            <person name="LaButti K."/>
            <person name="Morin E."/>
            <person name="Salamov A."/>
            <person name="Lipzen A."/>
            <person name="Mereny Z."/>
            <person name="Hegedus B."/>
            <person name="Baldrian P."/>
            <person name="Stursova M."/>
            <person name="Weitz H."/>
            <person name="Taylor A."/>
            <person name="Grigoriev I.V."/>
            <person name="Nagy L.G."/>
            <person name="Martin F."/>
            <person name="Kauserud H."/>
        </authorList>
    </citation>
    <scope>NUCLEOTIDE SEQUENCE</scope>
    <source>
        <strain evidence="1">CBHHK200</strain>
    </source>
</reference>
<comment type="caution">
    <text evidence="1">The sequence shown here is derived from an EMBL/GenBank/DDBJ whole genome shotgun (WGS) entry which is preliminary data.</text>
</comment>
<dbReference type="AlphaFoldDB" id="A0AAD6SN06"/>
<sequence length="123" mass="13564">MSDRARYTCYACNNPDPEWTSKSIVAEESTARTVNSQNGVEWLGYSNKNIFDGKSAFKLTQAFGESIWDVGFVITQVENWVGRDQVVLAACALCFEDVPNTKLVAACGRTGVRIQPHLLISEG</sequence>